<name>A0A2W2FWA3_9ACTN</name>
<evidence type="ECO:0000313" key="2">
    <source>
        <dbReference type="Proteomes" id="UP000248544"/>
    </source>
</evidence>
<protein>
    <submittedName>
        <fullName evidence="1">Uncharacterized protein</fullName>
    </submittedName>
</protein>
<comment type="caution">
    <text evidence="1">The sequence shown here is derived from an EMBL/GenBank/DDBJ whole genome shotgun (WGS) entry which is preliminary data.</text>
</comment>
<accession>A0A2W2FWA3</accession>
<dbReference type="AlphaFoldDB" id="A0A2W2FWA3"/>
<keyword evidence="2" id="KW-1185">Reference proteome</keyword>
<sequence length="85" mass="7837">MLVAWVIAAGGESGELTVLGGVLETCMAGGQGFVATGVIPVRRQRGEGGCGAGLLGDGGGCGGGGGFGAGQGGGAQGCREQGRGG</sequence>
<organism evidence="1 2">
    <name type="scientific">Spongiactinospora gelatinilytica</name>
    <dbReference type="NCBI Taxonomy" id="2666298"/>
    <lineage>
        <taxon>Bacteria</taxon>
        <taxon>Bacillati</taxon>
        <taxon>Actinomycetota</taxon>
        <taxon>Actinomycetes</taxon>
        <taxon>Streptosporangiales</taxon>
        <taxon>Streptosporangiaceae</taxon>
        <taxon>Spongiactinospora</taxon>
    </lineage>
</organism>
<dbReference type="Proteomes" id="UP000248544">
    <property type="component" value="Unassembled WGS sequence"/>
</dbReference>
<dbReference type="EMBL" id="POUA01000441">
    <property type="protein sequence ID" value="PZG26137.1"/>
    <property type="molecule type" value="Genomic_DNA"/>
</dbReference>
<proteinExistence type="predicted"/>
<gene>
    <name evidence="1" type="ORF">C1I98_34130</name>
</gene>
<evidence type="ECO:0000313" key="1">
    <source>
        <dbReference type="EMBL" id="PZG26137.1"/>
    </source>
</evidence>
<reference evidence="1 2" key="1">
    <citation type="submission" date="2018-01" db="EMBL/GenBank/DDBJ databases">
        <title>Draft genome sequence of Sphaerisporangium sp. 7K107.</title>
        <authorList>
            <person name="Sahin N."/>
            <person name="Saygin H."/>
            <person name="Ay H."/>
        </authorList>
    </citation>
    <scope>NUCLEOTIDE SEQUENCE [LARGE SCALE GENOMIC DNA]</scope>
    <source>
        <strain evidence="1 2">7K107</strain>
    </source>
</reference>